<evidence type="ECO:0008006" key="3">
    <source>
        <dbReference type="Google" id="ProtNLM"/>
    </source>
</evidence>
<name>A0AAD9MJ64_PROWI</name>
<protein>
    <recommendedName>
        <fullName evidence="3">Cytochrome b5 heme-binding domain-containing protein</fullName>
    </recommendedName>
</protein>
<evidence type="ECO:0000313" key="2">
    <source>
        <dbReference type="Proteomes" id="UP001255856"/>
    </source>
</evidence>
<sequence length="203" mass="22534">MNIVIRQLLLTPGDLYYRDGNHGMGLWLGIMGEVYDVSAGQRHYGDFVNDLNDEIRDFSDSKLMSVLRWRDFFRRSAKYKAVGLLTGSFYDADGQPTALLLRAEALAGAPPEDARPAVAGLHTTDLQPCNSAWAPETGSEVWCDTGFPRKVVEPGQDGAHLHPTCVCQRSRDTSRSRRLFGSCTAEERRCAAPELDLDEVSLQ</sequence>
<proteinExistence type="predicted"/>
<dbReference type="InterPro" id="IPR036400">
    <property type="entry name" value="Cyt_B5-like_heme/steroid_sf"/>
</dbReference>
<reference evidence="1" key="1">
    <citation type="submission" date="2021-01" db="EMBL/GenBank/DDBJ databases">
        <authorList>
            <person name="Eckstrom K.M.E."/>
        </authorList>
    </citation>
    <scope>NUCLEOTIDE SEQUENCE</scope>
    <source>
        <strain evidence="1">UVCC 0001</strain>
    </source>
</reference>
<gene>
    <name evidence="1" type="ORF">QBZ16_003104</name>
</gene>
<dbReference type="EMBL" id="JASFZW010000003">
    <property type="protein sequence ID" value="KAK2079412.1"/>
    <property type="molecule type" value="Genomic_DNA"/>
</dbReference>
<organism evidence="1 2">
    <name type="scientific">Prototheca wickerhamii</name>
    <dbReference type="NCBI Taxonomy" id="3111"/>
    <lineage>
        <taxon>Eukaryota</taxon>
        <taxon>Viridiplantae</taxon>
        <taxon>Chlorophyta</taxon>
        <taxon>core chlorophytes</taxon>
        <taxon>Trebouxiophyceae</taxon>
        <taxon>Chlorellales</taxon>
        <taxon>Chlorellaceae</taxon>
        <taxon>Prototheca</taxon>
    </lineage>
</organism>
<keyword evidence="2" id="KW-1185">Reference proteome</keyword>
<accession>A0AAD9MJ64</accession>
<comment type="caution">
    <text evidence="1">The sequence shown here is derived from an EMBL/GenBank/DDBJ whole genome shotgun (WGS) entry which is preliminary data.</text>
</comment>
<dbReference type="SUPFAM" id="SSF55856">
    <property type="entry name" value="Cytochrome b5-like heme/steroid binding domain"/>
    <property type="match status" value="1"/>
</dbReference>
<evidence type="ECO:0000313" key="1">
    <source>
        <dbReference type="EMBL" id="KAK2079412.1"/>
    </source>
</evidence>
<dbReference type="Proteomes" id="UP001255856">
    <property type="component" value="Unassembled WGS sequence"/>
</dbReference>
<dbReference type="AlphaFoldDB" id="A0AAD9MJ64"/>